<dbReference type="PANTHER" id="PTHR35790">
    <property type="entry name" value="HTH-TYPE TRANSCRIPTIONAL REGULATOR PCHR"/>
    <property type="match status" value="1"/>
</dbReference>
<dbReference type="InterPro" id="IPR052067">
    <property type="entry name" value="Metal_resp_HTH_trans_reg"/>
</dbReference>
<dbReference type="Proteomes" id="UP000051638">
    <property type="component" value="Unassembled WGS sequence"/>
</dbReference>
<keyword evidence="2" id="KW-0238">DNA-binding</keyword>
<proteinExistence type="predicted"/>
<comment type="caution">
    <text evidence="5">The sequence shown here is derived from an EMBL/GenBank/DDBJ whole genome shotgun (WGS) entry which is preliminary data.</text>
</comment>
<evidence type="ECO:0000313" key="5">
    <source>
        <dbReference type="EMBL" id="KRM97343.1"/>
    </source>
</evidence>
<evidence type="ECO:0000313" key="6">
    <source>
        <dbReference type="Proteomes" id="UP000051638"/>
    </source>
</evidence>
<protein>
    <submittedName>
        <fullName evidence="5">MarR family transcriptional regulator</fullName>
    </submittedName>
</protein>
<dbReference type="InterPro" id="IPR036388">
    <property type="entry name" value="WH-like_DNA-bd_sf"/>
</dbReference>
<dbReference type="OrthoDB" id="5358347at2"/>
<dbReference type="SUPFAM" id="SSF46785">
    <property type="entry name" value="Winged helix' DNA-binding domain"/>
    <property type="match status" value="1"/>
</dbReference>
<evidence type="ECO:0000256" key="2">
    <source>
        <dbReference type="ARBA" id="ARBA00023125"/>
    </source>
</evidence>
<dbReference type="GO" id="GO:0003700">
    <property type="term" value="F:DNA-binding transcription factor activity"/>
    <property type="evidence" value="ECO:0007669"/>
    <property type="project" value="InterPro"/>
</dbReference>
<dbReference type="STRING" id="1423796.FC24_GL001601"/>
<dbReference type="InterPro" id="IPR036390">
    <property type="entry name" value="WH_DNA-bd_sf"/>
</dbReference>
<dbReference type="Pfam" id="PF01047">
    <property type="entry name" value="MarR"/>
    <property type="match status" value="1"/>
</dbReference>
<dbReference type="PANTHER" id="PTHR35790:SF4">
    <property type="entry name" value="HTH-TYPE TRANSCRIPTIONAL REGULATOR PCHR"/>
    <property type="match status" value="1"/>
</dbReference>
<dbReference type="AlphaFoldDB" id="A0A0R2CZ86"/>
<dbReference type="PATRIC" id="fig|1423796.3.peg.1629"/>
<organism evidence="5 6">
    <name type="scientific">Loigolactobacillus rennini DSM 20253</name>
    <dbReference type="NCBI Taxonomy" id="1423796"/>
    <lineage>
        <taxon>Bacteria</taxon>
        <taxon>Bacillati</taxon>
        <taxon>Bacillota</taxon>
        <taxon>Bacilli</taxon>
        <taxon>Lactobacillales</taxon>
        <taxon>Lactobacillaceae</taxon>
        <taxon>Loigolactobacillus</taxon>
    </lineage>
</organism>
<evidence type="ECO:0000256" key="3">
    <source>
        <dbReference type="ARBA" id="ARBA00023163"/>
    </source>
</evidence>
<dbReference type="PROSITE" id="PS01117">
    <property type="entry name" value="HTH_MARR_1"/>
    <property type="match status" value="1"/>
</dbReference>
<dbReference type="SMART" id="SM00347">
    <property type="entry name" value="HTH_MARR"/>
    <property type="match status" value="1"/>
</dbReference>
<keyword evidence="6" id="KW-1185">Reference proteome</keyword>
<gene>
    <name evidence="5" type="ORF">FC24_GL001601</name>
</gene>
<keyword evidence="1" id="KW-0805">Transcription regulation</keyword>
<evidence type="ECO:0000256" key="1">
    <source>
        <dbReference type="ARBA" id="ARBA00023015"/>
    </source>
</evidence>
<keyword evidence="3" id="KW-0804">Transcription</keyword>
<accession>A0A0R2CZ86</accession>
<dbReference type="PROSITE" id="PS50995">
    <property type="entry name" value="HTH_MARR_2"/>
    <property type="match status" value="1"/>
</dbReference>
<sequence>MDKINYFQKEIEPTLLQIAATTAGNSSFEQEWLVQHLNKTPQWQHVLKNLPLLSLHTLADIGQNQPINGTELTTHLQVSKGAISKTVTKLIKYELITRFQRTDNRKEVYYSLTTKGQQLNRAHQQLHNELNVKMQRLLVDYNQAELALIAKFVKQIQALHAENFN</sequence>
<reference evidence="5 6" key="1">
    <citation type="journal article" date="2015" name="Genome Announc.">
        <title>Expanding the biotechnology potential of lactobacilli through comparative genomics of 213 strains and associated genera.</title>
        <authorList>
            <person name="Sun Z."/>
            <person name="Harris H.M."/>
            <person name="McCann A."/>
            <person name="Guo C."/>
            <person name="Argimon S."/>
            <person name="Zhang W."/>
            <person name="Yang X."/>
            <person name="Jeffery I.B."/>
            <person name="Cooney J.C."/>
            <person name="Kagawa T.F."/>
            <person name="Liu W."/>
            <person name="Song Y."/>
            <person name="Salvetti E."/>
            <person name="Wrobel A."/>
            <person name="Rasinkangas P."/>
            <person name="Parkhill J."/>
            <person name="Rea M.C."/>
            <person name="O'Sullivan O."/>
            <person name="Ritari J."/>
            <person name="Douillard F.P."/>
            <person name="Paul Ross R."/>
            <person name="Yang R."/>
            <person name="Briner A.E."/>
            <person name="Felis G.E."/>
            <person name="de Vos W.M."/>
            <person name="Barrangou R."/>
            <person name="Klaenhammer T.R."/>
            <person name="Caufield P.W."/>
            <person name="Cui Y."/>
            <person name="Zhang H."/>
            <person name="O'Toole P.W."/>
        </authorList>
    </citation>
    <scope>NUCLEOTIDE SEQUENCE [LARGE SCALE GENOMIC DNA]</scope>
    <source>
        <strain evidence="5 6">DSM 20253</strain>
    </source>
</reference>
<dbReference type="GO" id="GO:0003677">
    <property type="term" value="F:DNA binding"/>
    <property type="evidence" value="ECO:0007669"/>
    <property type="project" value="UniProtKB-KW"/>
</dbReference>
<dbReference type="InterPro" id="IPR000835">
    <property type="entry name" value="HTH_MarR-typ"/>
</dbReference>
<feature type="domain" description="HTH marR-type" evidence="4">
    <location>
        <begin position="8"/>
        <end position="158"/>
    </location>
</feature>
<dbReference type="RefSeq" id="WP_057874150.1">
    <property type="nucleotide sequence ID" value="NZ_AYYI01000042.1"/>
</dbReference>
<dbReference type="InterPro" id="IPR023187">
    <property type="entry name" value="Tscrpt_reg_MarR-type_CS"/>
</dbReference>
<dbReference type="EMBL" id="AYYI01000042">
    <property type="protein sequence ID" value="KRM97343.1"/>
    <property type="molecule type" value="Genomic_DNA"/>
</dbReference>
<dbReference type="Gene3D" id="1.10.10.10">
    <property type="entry name" value="Winged helix-like DNA-binding domain superfamily/Winged helix DNA-binding domain"/>
    <property type="match status" value="1"/>
</dbReference>
<name>A0A0R2CZ86_9LACO</name>
<evidence type="ECO:0000259" key="4">
    <source>
        <dbReference type="PROSITE" id="PS50995"/>
    </source>
</evidence>